<dbReference type="EMBL" id="KQ964351">
    <property type="protein sequence ID" value="KXJ84700.1"/>
    <property type="molecule type" value="Genomic_DNA"/>
</dbReference>
<protein>
    <submittedName>
        <fullName evidence="1">Uncharacterized protein</fullName>
    </submittedName>
</protein>
<reference evidence="2" key="1">
    <citation type="submission" date="2016-02" db="EMBL/GenBank/DDBJ databases">
        <title>Draft genome sequence of Microdochium bolleyi, a fungal endophyte of beachgrass.</title>
        <authorList>
            <consortium name="DOE Joint Genome Institute"/>
            <person name="David A.S."/>
            <person name="May G."/>
            <person name="Haridas S."/>
            <person name="Lim J."/>
            <person name="Wang M."/>
            <person name="Labutti K."/>
            <person name="Lipzen A."/>
            <person name="Barry K."/>
            <person name="Grigoriev I.V."/>
        </authorList>
    </citation>
    <scope>NUCLEOTIDE SEQUENCE [LARGE SCALE GENOMIC DNA]</scope>
    <source>
        <strain evidence="2">J235TASD1</strain>
    </source>
</reference>
<accession>A0A136IIA5</accession>
<gene>
    <name evidence="1" type="ORF">Micbo1qcDRAFT_170021</name>
</gene>
<name>A0A136IIA5_9PEZI</name>
<dbReference type="Proteomes" id="UP000070501">
    <property type="component" value="Unassembled WGS sequence"/>
</dbReference>
<keyword evidence="2" id="KW-1185">Reference proteome</keyword>
<dbReference type="AlphaFoldDB" id="A0A136IIA5"/>
<dbReference type="InParanoid" id="A0A136IIA5"/>
<proteinExistence type="predicted"/>
<sequence>MLATTGFWTWPWFGTGNEPQYNYLIPILPVGVLEQAPSAQAPLPEMTDFQVDQESQAQALSWNAMQPHTSNYQETLYCSPGTSCSTDQFDVEESPQPCLPEMPPSCATTQIHLENNMVVASHKATARPIHPNINNAEQVLHPHFEGVIDDRALYHSVNPQRRQRESREKHFISDAGVASHKRQTECGIGHWGGV</sequence>
<organism evidence="1 2">
    <name type="scientific">Microdochium bolleyi</name>
    <dbReference type="NCBI Taxonomy" id="196109"/>
    <lineage>
        <taxon>Eukaryota</taxon>
        <taxon>Fungi</taxon>
        <taxon>Dikarya</taxon>
        <taxon>Ascomycota</taxon>
        <taxon>Pezizomycotina</taxon>
        <taxon>Sordariomycetes</taxon>
        <taxon>Xylariomycetidae</taxon>
        <taxon>Xylariales</taxon>
        <taxon>Microdochiaceae</taxon>
        <taxon>Microdochium</taxon>
    </lineage>
</organism>
<evidence type="ECO:0000313" key="1">
    <source>
        <dbReference type="EMBL" id="KXJ84700.1"/>
    </source>
</evidence>
<evidence type="ECO:0000313" key="2">
    <source>
        <dbReference type="Proteomes" id="UP000070501"/>
    </source>
</evidence>